<accession>A0A9P0ZQD6</accession>
<sequence length="193" mass="20623">MRWLDVTFVLGTVIQAHVKRIFCRGGCLRLKGAGPKALLTEGSYLPRAAGAEGLVFKPCSPVMPLLTEGSYLPRATGAEGLVFKPCSPVMPLLTEGSYLPRAAVAEGLVFKPCSPVMFLSSIPSLVAFGHRAEGTPLRIVGCSELHFAGLGPFGPVGPDCGRGSMWAGGPWAIYSISYHSFTFFLLNHNHTFL</sequence>
<feature type="non-terminal residue" evidence="1">
    <location>
        <position position="193"/>
    </location>
</feature>
<dbReference type="AlphaFoldDB" id="A0A9P0ZQD6"/>
<organism evidence="1 2">
    <name type="scientific">Cuscuta europaea</name>
    <name type="common">European dodder</name>
    <dbReference type="NCBI Taxonomy" id="41803"/>
    <lineage>
        <taxon>Eukaryota</taxon>
        <taxon>Viridiplantae</taxon>
        <taxon>Streptophyta</taxon>
        <taxon>Embryophyta</taxon>
        <taxon>Tracheophyta</taxon>
        <taxon>Spermatophyta</taxon>
        <taxon>Magnoliopsida</taxon>
        <taxon>eudicotyledons</taxon>
        <taxon>Gunneridae</taxon>
        <taxon>Pentapetalae</taxon>
        <taxon>asterids</taxon>
        <taxon>lamiids</taxon>
        <taxon>Solanales</taxon>
        <taxon>Convolvulaceae</taxon>
        <taxon>Cuscuteae</taxon>
        <taxon>Cuscuta</taxon>
        <taxon>Cuscuta subgen. Cuscuta</taxon>
    </lineage>
</organism>
<dbReference type="EMBL" id="CAMAPE010000054">
    <property type="protein sequence ID" value="CAH9111067.1"/>
    <property type="molecule type" value="Genomic_DNA"/>
</dbReference>
<evidence type="ECO:0000313" key="2">
    <source>
        <dbReference type="Proteomes" id="UP001152484"/>
    </source>
</evidence>
<protein>
    <submittedName>
        <fullName evidence="1">Uncharacterized protein</fullName>
    </submittedName>
</protein>
<gene>
    <name evidence="1" type="ORF">CEURO_LOCUS19079</name>
</gene>
<proteinExistence type="predicted"/>
<dbReference type="Proteomes" id="UP001152484">
    <property type="component" value="Unassembled WGS sequence"/>
</dbReference>
<keyword evidence="2" id="KW-1185">Reference proteome</keyword>
<evidence type="ECO:0000313" key="1">
    <source>
        <dbReference type="EMBL" id="CAH9111067.1"/>
    </source>
</evidence>
<name>A0A9P0ZQD6_CUSEU</name>
<reference evidence="1" key="1">
    <citation type="submission" date="2022-07" db="EMBL/GenBank/DDBJ databases">
        <authorList>
            <person name="Macas J."/>
            <person name="Novak P."/>
            <person name="Neumann P."/>
        </authorList>
    </citation>
    <scope>NUCLEOTIDE SEQUENCE</scope>
</reference>
<comment type="caution">
    <text evidence="1">The sequence shown here is derived from an EMBL/GenBank/DDBJ whole genome shotgun (WGS) entry which is preliminary data.</text>
</comment>